<dbReference type="InterPro" id="IPR038063">
    <property type="entry name" value="Transpep_catalytic_dom"/>
</dbReference>
<dbReference type="Gene3D" id="3.10.450.50">
    <property type="match status" value="1"/>
</dbReference>
<dbReference type="PANTHER" id="PTHR36699">
    <property type="entry name" value="LD-TRANSPEPTIDASE"/>
    <property type="match status" value="1"/>
</dbReference>
<dbReference type="Proteomes" id="UP000009173">
    <property type="component" value="Chromosome"/>
</dbReference>
<accession>A0A0H3A4P7</accession>
<gene>
    <name evidence="10" type="ordered locus">Dvul_0424</name>
</gene>
<dbReference type="EMBL" id="CP000527">
    <property type="protein sequence ID" value="ABM27447.1"/>
    <property type="molecule type" value="Genomic_DNA"/>
</dbReference>
<evidence type="ECO:0000256" key="8">
    <source>
        <dbReference type="SAM" id="SignalP"/>
    </source>
</evidence>
<dbReference type="SUPFAM" id="SSF54427">
    <property type="entry name" value="NTF2-like"/>
    <property type="match status" value="1"/>
</dbReference>
<dbReference type="InterPro" id="IPR032710">
    <property type="entry name" value="NTF2-like_dom_sf"/>
</dbReference>
<sequence length="429" mass="48359" precursor="true">MHPALIRRIPILALLFVLFAAATSSASDKGWNTAIADSDLTPRRILAVDKNHQRFLIFERHSPLALRGTFPCTTGQADGDKVAEGDLRTPEGIYFIEGKRTSGLDYGLYGGIAYTLNYPNPVDRLRHKSGYGIWIHSKGRDITPRETRGCIALNRGDIDALAGTLAPGTPVAVADSVASDASFSKQDIETARNLRDRVYAWARAWSARSQEMFSFYDPDAYSLAQDAPFHAFKGQKERLFKTLPWIHTTVHDVKVLQGPGYWVTWFDQYYRAPNHTSEGVRRLYWQPGKDGVMRIVGMEWVPADLGMEDDYLEDVSPRVAELIEQWRKAWETCDVEGYASWYAEDARQGDRVGVAAIAEHKRTLWATIRPVKVALEGVRVAITPDGVTADMTQDYKDTRGYRDKGVKTIYLKPYGASWRIVREDWAPLP</sequence>
<dbReference type="GO" id="GO:0071555">
    <property type="term" value="P:cell wall organization"/>
    <property type="evidence" value="ECO:0007669"/>
    <property type="project" value="UniProtKB-UniRule"/>
</dbReference>
<dbReference type="AlphaFoldDB" id="A0A0H3A4P7"/>
<evidence type="ECO:0000256" key="5">
    <source>
        <dbReference type="ARBA" id="ARBA00022984"/>
    </source>
</evidence>
<evidence type="ECO:0000256" key="6">
    <source>
        <dbReference type="ARBA" id="ARBA00023316"/>
    </source>
</evidence>
<dbReference type="UniPathway" id="UPA00219"/>
<comment type="similarity">
    <text evidence="2">Belongs to the YkuD family.</text>
</comment>
<dbReference type="SMR" id="A0A0H3A4P7"/>
<protein>
    <submittedName>
        <fullName evidence="10">ErfK/YbiS/YcfS/YnhG family protein</fullName>
    </submittedName>
</protein>
<keyword evidence="5 7" id="KW-0573">Peptidoglycan synthesis</keyword>
<keyword evidence="4 7" id="KW-0133">Cell shape</keyword>
<evidence type="ECO:0000256" key="3">
    <source>
        <dbReference type="ARBA" id="ARBA00022679"/>
    </source>
</evidence>
<evidence type="ECO:0000313" key="11">
    <source>
        <dbReference type="Proteomes" id="UP000009173"/>
    </source>
</evidence>
<dbReference type="GO" id="GO:0008360">
    <property type="term" value="P:regulation of cell shape"/>
    <property type="evidence" value="ECO:0007669"/>
    <property type="project" value="UniProtKB-UniRule"/>
</dbReference>
<dbReference type="Pfam" id="PF03734">
    <property type="entry name" value="YkuD"/>
    <property type="match status" value="1"/>
</dbReference>
<dbReference type="InterPro" id="IPR005490">
    <property type="entry name" value="LD_TPept_cat_dom"/>
</dbReference>
<feature type="domain" description="L,D-TPase catalytic" evidence="9">
    <location>
        <begin position="44"/>
        <end position="174"/>
    </location>
</feature>
<dbReference type="GO" id="GO:0016740">
    <property type="term" value="F:transferase activity"/>
    <property type="evidence" value="ECO:0007669"/>
    <property type="project" value="UniProtKB-KW"/>
</dbReference>
<dbReference type="RefSeq" id="WP_010940204.1">
    <property type="nucleotide sequence ID" value="NC_008751.1"/>
</dbReference>
<keyword evidence="6 7" id="KW-0961">Cell wall biogenesis/degradation</keyword>
<dbReference type="HOGENOM" id="CLU_024379_0_0_7"/>
<dbReference type="InterPro" id="IPR056203">
    <property type="entry name" value="Cds6_C"/>
</dbReference>
<evidence type="ECO:0000256" key="7">
    <source>
        <dbReference type="PROSITE-ProRule" id="PRU01373"/>
    </source>
</evidence>
<proteinExistence type="inferred from homology"/>
<evidence type="ECO:0000256" key="4">
    <source>
        <dbReference type="ARBA" id="ARBA00022960"/>
    </source>
</evidence>
<comment type="pathway">
    <text evidence="1 7">Cell wall biogenesis; peptidoglycan biosynthesis.</text>
</comment>
<dbReference type="CDD" id="cd16913">
    <property type="entry name" value="YkuD_like"/>
    <property type="match status" value="1"/>
</dbReference>
<organism evidence="10 11">
    <name type="scientific">Nitratidesulfovibrio vulgaris (strain DP4)</name>
    <name type="common">Desulfovibrio vulgaris</name>
    <dbReference type="NCBI Taxonomy" id="391774"/>
    <lineage>
        <taxon>Bacteria</taxon>
        <taxon>Pseudomonadati</taxon>
        <taxon>Thermodesulfobacteriota</taxon>
        <taxon>Desulfovibrionia</taxon>
        <taxon>Desulfovibrionales</taxon>
        <taxon>Desulfovibrionaceae</taxon>
        <taxon>Nitratidesulfovibrio</taxon>
    </lineage>
</organism>
<evidence type="ECO:0000259" key="9">
    <source>
        <dbReference type="PROSITE" id="PS52029"/>
    </source>
</evidence>
<dbReference type="GO" id="GO:0009252">
    <property type="term" value="P:peptidoglycan biosynthetic process"/>
    <property type="evidence" value="ECO:0007669"/>
    <property type="project" value="UniProtKB-UniPathway"/>
</dbReference>
<dbReference type="Gene3D" id="2.40.440.10">
    <property type="entry name" value="L,D-transpeptidase catalytic domain-like"/>
    <property type="match status" value="1"/>
</dbReference>
<evidence type="ECO:0000256" key="2">
    <source>
        <dbReference type="ARBA" id="ARBA00005992"/>
    </source>
</evidence>
<feature type="active site" description="Proton donor/acceptor" evidence="7">
    <location>
        <position position="136"/>
    </location>
</feature>
<feature type="active site" description="Nucleophile" evidence="7">
    <location>
        <position position="150"/>
    </location>
</feature>
<dbReference type="PANTHER" id="PTHR36699:SF1">
    <property type="entry name" value="L,D-TRANSPEPTIDASE YAFK-RELATED"/>
    <property type="match status" value="1"/>
</dbReference>
<dbReference type="SUPFAM" id="SSF141523">
    <property type="entry name" value="L,D-transpeptidase catalytic domain-like"/>
    <property type="match status" value="1"/>
</dbReference>
<evidence type="ECO:0000313" key="10">
    <source>
        <dbReference type="EMBL" id="ABM27447.1"/>
    </source>
</evidence>
<reference evidence="11" key="1">
    <citation type="journal article" date="2009" name="Environ. Microbiol.">
        <title>Contribution of mobile genetic elements to Desulfovibrio vulgaris genome plasticity.</title>
        <authorList>
            <person name="Walker C.B."/>
            <person name="Stolyar S."/>
            <person name="Chivian D."/>
            <person name="Pinel N."/>
            <person name="Gabster J.A."/>
            <person name="Dehal P.S."/>
            <person name="He Z."/>
            <person name="Yang Z.K."/>
            <person name="Yen H.C."/>
            <person name="Zhou J."/>
            <person name="Wall J.D."/>
            <person name="Hazen T.C."/>
            <person name="Arkin A.P."/>
            <person name="Stahl D.A."/>
        </authorList>
    </citation>
    <scope>NUCLEOTIDE SEQUENCE [LARGE SCALE GENOMIC DNA]</scope>
    <source>
        <strain evidence="11">DP4</strain>
    </source>
</reference>
<feature type="chain" id="PRO_5002604076" evidence="8">
    <location>
        <begin position="27"/>
        <end position="429"/>
    </location>
</feature>
<dbReference type="PROSITE" id="PS52029">
    <property type="entry name" value="LD_TPASE"/>
    <property type="match status" value="1"/>
</dbReference>
<dbReference type="KEGG" id="dvl:Dvul_0424"/>
<feature type="signal peptide" evidence="8">
    <location>
        <begin position="1"/>
        <end position="26"/>
    </location>
</feature>
<keyword evidence="3" id="KW-0808">Transferase</keyword>
<name>A0A0H3A4P7_NITV4</name>
<dbReference type="Pfam" id="PF24125">
    <property type="entry name" value="Cds6_C"/>
    <property type="match status" value="2"/>
</dbReference>
<dbReference type="GO" id="GO:0004180">
    <property type="term" value="F:carboxypeptidase activity"/>
    <property type="evidence" value="ECO:0007669"/>
    <property type="project" value="UniProtKB-ARBA"/>
</dbReference>
<keyword evidence="8" id="KW-0732">Signal</keyword>
<evidence type="ECO:0000256" key="1">
    <source>
        <dbReference type="ARBA" id="ARBA00004752"/>
    </source>
</evidence>